<keyword evidence="1" id="KW-1133">Transmembrane helix</keyword>
<gene>
    <name evidence="2" type="ORF">P5G50_15755</name>
</gene>
<feature type="transmembrane region" description="Helical" evidence="1">
    <location>
        <begin position="12"/>
        <end position="32"/>
    </location>
</feature>
<keyword evidence="1" id="KW-0812">Transmembrane</keyword>
<comment type="caution">
    <text evidence="2">The sequence shown here is derived from an EMBL/GenBank/DDBJ whole genome shotgun (WGS) entry which is preliminary data.</text>
</comment>
<evidence type="ECO:0000313" key="3">
    <source>
        <dbReference type="Proteomes" id="UP001174208"/>
    </source>
</evidence>
<evidence type="ECO:0000256" key="1">
    <source>
        <dbReference type="SAM" id="Phobius"/>
    </source>
</evidence>
<organism evidence="2 3">
    <name type="scientific">Leifsonia williamsii</name>
    <dbReference type="NCBI Taxonomy" id="3035919"/>
    <lineage>
        <taxon>Bacteria</taxon>
        <taxon>Bacillati</taxon>
        <taxon>Actinomycetota</taxon>
        <taxon>Actinomycetes</taxon>
        <taxon>Micrococcales</taxon>
        <taxon>Microbacteriaceae</taxon>
        <taxon>Leifsonia</taxon>
    </lineage>
</organism>
<feature type="transmembrane region" description="Helical" evidence="1">
    <location>
        <begin position="105"/>
        <end position="123"/>
    </location>
</feature>
<dbReference type="EMBL" id="JAROCF010000001">
    <property type="protein sequence ID" value="MDN4615906.1"/>
    <property type="molecule type" value="Genomic_DNA"/>
</dbReference>
<proteinExistence type="predicted"/>
<name>A0ABT8KEM7_9MICO</name>
<keyword evidence="1" id="KW-0472">Membrane</keyword>
<feature type="transmembrane region" description="Helical" evidence="1">
    <location>
        <begin position="38"/>
        <end position="56"/>
    </location>
</feature>
<evidence type="ECO:0000313" key="2">
    <source>
        <dbReference type="EMBL" id="MDN4615906.1"/>
    </source>
</evidence>
<protein>
    <submittedName>
        <fullName evidence="2">Uncharacterized protein</fullName>
    </submittedName>
</protein>
<dbReference type="RefSeq" id="WP_301212067.1">
    <property type="nucleotide sequence ID" value="NZ_JAROCF010000001.1"/>
</dbReference>
<sequence>MRITTITGKIAYIIGGYALLLVLNLFVFMQLVNPTIDVIIVTLLNFAYVGIGVRTFRGAGENRSDPRVWWRATARPAAGYWIGGGLAAAAFISGVGALASRPENSFVPTIACVSYAVIAAFYLHSSYRLHSMDVA</sequence>
<feature type="transmembrane region" description="Helical" evidence="1">
    <location>
        <begin position="77"/>
        <end position="99"/>
    </location>
</feature>
<reference evidence="2" key="1">
    <citation type="submission" date="2023-06" db="EMBL/GenBank/DDBJ databases">
        <title>MT1 and MT2 Draft Genomes of Novel Species.</title>
        <authorList>
            <person name="Venkateswaran K."/>
        </authorList>
    </citation>
    <scope>NUCLEOTIDE SEQUENCE</scope>
    <source>
        <strain evidence="2">F6_8S_P_1B</strain>
    </source>
</reference>
<dbReference type="Proteomes" id="UP001174208">
    <property type="component" value="Unassembled WGS sequence"/>
</dbReference>
<keyword evidence="3" id="KW-1185">Reference proteome</keyword>
<accession>A0ABT8KEM7</accession>